<proteinExistence type="predicted"/>
<dbReference type="PANTHER" id="PTHR16026:SF0">
    <property type="entry name" value="CARTILAGE ACIDIC PROTEIN 1"/>
    <property type="match status" value="1"/>
</dbReference>
<dbReference type="Gene3D" id="2.130.10.130">
    <property type="entry name" value="Integrin alpha, N-terminal"/>
    <property type="match status" value="4"/>
</dbReference>
<keyword evidence="1 2" id="KW-0732">Signal</keyword>
<dbReference type="InterPro" id="IPR013517">
    <property type="entry name" value="FG-GAP"/>
</dbReference>
<evidence type="ECO:0000313" key="4">
    <source>
        <dbReference type="EMBL" id="MBN7815755.1"/>
    </source>
</evidence>
<evidence type="ECO:0000313" key="5">
    <source>
        <dbReference type="Proteomes" id="UP000664480"/>
    </source>
</evidence>
<protein>
    <submittedName>
        <fullName evidence="4">VCBS repeat-containing protein</fullName>
    </submittedName>
</protein>
<feature type="chain" id="PRO_5046936472" evidence="2">
    <location>
        <begin position="29"/>
        <end position="1094"/>
    </location>
</feature>
<keyword evidence="5" id="KW-1185">Reference proteome</keyword>
<organism evidence="4 5">
    <name type="scientific">Algoriphagus pacificus</name>
    <dbReference type="NCBI Taxonomy" id="2811234"/>
    <lineage>
        <taxon>Bacteria</taxon>
        <taxon>Pseudomonadati</taxon>
        <taxon>Bacteroidota</taxon>
        <taxon>Cytophagia</taxon>
        <taxon>Cytophagales</taxon>
        <taxon>Cyclobacteriaceae</taxon>
        <taxon>Algoriphagus</taxon>
    </lineage>
</organism>
<evidence type="ECO:0000256" key="2">
    <source>
        <dbReference type="SAM" id="SignalP"/>
    </source>
</evidence>
<reference evidence="4 5" key="1">
    <citation type="submission" date="2021-03" db="EMBL/GenBank/DDBJ databases">
        <title>novel species isolated from a fishpond in China.</title>
        <authorList>
            <person name="Lu H."/>
            <person name="Cai Z."/>
        </authorList>
    </citation>
    <scope>NUCLEOTIDE SEQUENCE [LARGE SCALE GENOMIC DNA]</scope>
    <source>
        <strain evidence="4 5">YJ13C</strain>
    </source>
</reference>
<dbReference type="SUPFAM" id="SSF69318">
    <property type="entry name" value="Integrin alpha N-terminal domain"/>
    <property type="match status" value="3"/>
</dbReference>
<comment type="caution">
    <text evidence="4">The sequence shown here is derived from an EMBL/GenBank/DDBJ whole genome shotgun (WGS) entry which is preliminary data.</text>
</comment>
<dbReference type="Pfam" id="PF07593">
    <property type="entry name" value="UnbV_ASPIC"/>
    <property type="match status" value="1"/>
</dbReference>
<sequence>MYFLQKSKTGLLLLGTYLLLFQGTQLLAQAPSTHFEKVSNKKLGVTFKNQLKEDEQNNILRYEYFYNGGGVAVGDLNNDGWEDLFFTGNMSSNKVFRNLGNWKFEDLTKTTGLGGKSTWTTGVSMADVNGDGLLDIYVCYSGKGPASERGNELWINQGNFQFKEEAKSYGLADNSNSTQALFFDFDKDGDLDMYLLNHNIEVINELEFSEVKDIRHPFAGDKLYRNNNGSFTDISEQAGIKGSALGFGLAVISSDINEDGWPDILVTNDYIEPDYLYINNGDGTFSDQITDYFQHISHFSMGADISDINNDGKLDIYTLDMLPEDNERQKLLYGPENYEQYNLMIQEGFHHQNMRNMLQLNQGEGNFSEIAQMANISNSDWSWSALFFDATNDGNKDLFISNGYFRDYTNRDFLKYKGDYYFKQAIANEKADTLHLVTTMTSTPIHNYIFENKGNLEFSDRTIDWGFEEKGFSSGAAYADLDNDGDLDLVVNNINEFASIYENKSKGNNWIQLRLQSNDKNTFGIGSKIEVKTKENSQIFELQTVRGFQSSVSPRLNIGLGKNDVIDIIKIIWPDGTNQVLENIAANQVLEISKENQTVANSRTEIVPILTENSNFPNFTPAIENVNDFKRQPLMLTMPSHIGPIMAKGDLNADGNPELFIGGSKGQSGKIFSFENSSWKPYTGFKSTPEFTDAVAIFEDFNGDGKQDLFAGSGGYHDYIGSDEALQDRLYLNDGTGTLTRSTTFPDYKFSTGTAQAIDVNGDGDLDLFVGAKLIPGKYPIISESKLLVNDGKGNFVDQTIKYLPKEGKIGLITSSVAIDLNKDGLMDLVLAGEFLPITALINNGESFENQTSTYFDQEFSGWWGSLAKADMDGDGDEDLIAGNFGMNSQFETNEGKTLRLYASDFDQNGSIDPILECFVADKMYPFPSRDELLDQMASMRSRFTDYASYSKATMEDLFTKEELENSQVLEANTLKSFYLENTGNGFKEKELPRIAQSFPIYSILPIDVTGDGILDLILGGNQTYTRIRIGLIDAGLGLVLEGDGKGNFTPLTPAQSGLAIKGDIKSMIPIESESGTQILFGINQKPLRSFQLK</sequence>
<dbReference type="RefSeq" id="WP_206586408.1">
    <property type="nucleotide sequence ID" value="NZ_JAFKCU010000002.1"/>
</dbReference>
<evidence type="ECO:0000256" key="1">
    <source>
        <dbReference type="ARBA" id="ARBA00022729"/>
    </source>
</evidence>
<dbReference type="InterPro" id="IPR027039">
    <property type="entry name" value="Crtac1"/>
</dbReference>
<dbReference type="InterPro" id="IPR011519">
    <property type="entry name" value="UnbV_ASPIC"/>
</dbReference>
<dbReference type="Proteomes" id="UP000664480">
    <property type="component" value="Unassembled WGS sequence"/>
</dbReference>
<dbReference type="PANTHER" id="PTHR16026">
    <property type="entry name" value="CARTILAGE ACIDIC PROTEIN 1"/>
    <property type="match status" value="1"/>
</dbReference>
<feature type="domain" description="ASPIC/UnbV" evidence="3">
    <location>
        <begin position="524"/>
        <end position="590"/>
    </location>
</feature>
<feature type="signal peptide" evidence="2">
    <location>
        <begin position="1"/>
        <end position="28"/>
    </location>
</feature>
<dbReference type="InterPro" id="IPR028994">
    <property type="entry name" value="Integrin_alpha_N"/>
</dbReference>
<name>A0ABS3CHP0_9BACT</name>
<evidence type="ECO:0000259" key="3">
    <source>
        <dbReference type="Pfam" id="PF07593"/>
    </source>
</evidence>
<gene>
    <name evidence="4" type="ORF">J0A69_09955</name>
</gene>
<accession>A0ABS3CHP0</accession>
<dbReference type="Pfam" id="PF13517">
    <property type="entry name" value="FG-GAP_3"/>
    <property type="match status" value="4"/>
</dbReference>
<dbReference type="EMBL" id="JAFKCU010000002">
    <property type="protein sequence ID" value="MBN7815755.1"/>
    <property type="molecule type" value="Genomic_DNA"/>
</dbReference>